<accession>A0A0E0GIS6</accession>
<name>A0A0E0GIS6_ORYNI</name>
<keyword evidence="2" id="KW-1185">Reference proteome</keyword>
<dbReference type="HOGENOM" id="CLU_1484286_0_0_1"/>
<reference evidence="1" key="2">
    <citation type="submission" date="2018-04" db="EMBL/GenBank/DDBJ databases">
        <title>OnivRS2 (Oryza nivara Reference Sequence Version 2).</title>
        <authorList>
            <person name="Zhang J."/>
            <person name="Kudrna D."/>
            <person name="Lee S."/>
            <person name="Talag J."/>
            <person name="Rajasekar S."/>
            <person name="Welchert J."/>
            <person name="Hsing Y.-I."/>
            <person name="Wing R.A."/>
        </authorList>
    </citation>
    <scope>NUCLEOTIDE SEQUENCE [LARGE SCALE GENOMIC DNA]</scope>
    <source>
        <strain evidence="1">SL10</strain>
    </source>
</reference>
<dbReference type="Proteomes" id="UP000006591">
    <property type="component" value="Chromosome 3"/>
</dbReference>
<dbReference type="EnsemblPlants" id="ONIVA03G08670.1">
    <property type="protein sequence ID" value="ONIVA03G08670.1"/>
    <property type="gene ID" value="ONIVA03G08670"/>
</dbReference>
<reference evidence="1" key="1">
    <citation type="submission" date="2015-04" db="UniProtKB">
        <authorList>
            <consortium name="EnsemblPlants"/>
        </authorList>
    </citation>
    <scope>IDENTIFICATION</scope>
    <source>
        <strain evidence="1">SL10</strain>
    </source>
</reference>
<organism evidence="1">
    <name type="scientific">Oryza nivara</name>
    <name type="common">Indian wild rice</name>
    <name type="synonym">Oryza sativa f. spontanea</name>
    <dbReference type="NCBI Taxonomy" id="4536"/>
    <lineage>
        <taxon>Eukaryota</taxon>
        <taxon>Viridiplantae</taxon>
        <taxon>Streptophyta</taxon>
        <taxon>Embryophyta</taxon>
        <taxon>Tracheophyta</taxon>
        <taxon>Spermatophyta</taxon>
        <taxon>Magnoliopsida</taxon>
        <taxon>Liliopsida</taxon>
        <taxon>Poales</taxon>
        <taxon>Poaceae</taxon>
        <taxon>BOP clade</taxon>
        <taxon>Oryzoideae</taxon>
        <taxon>Oryzeae</taxon>
        <taxon>Oryzinae</taxon>
        <taxon>Oryza</taxon>
    </lineage>
</organism>
<protein>
    <submittedName>
        <fullName evidence="1">Uncharacterized protein</fullName>
    </submittedName>
</protein>
<dbReference type="AlphaFoldDB" id="A0A0E0GIS6"/>
<proteinExistence type="predicted"/>
<evidence type="ECO:0000313" key="2">
    <source>
        <dbReference type="Proteomes" id="UP000006591"/>
    </source>
</evidence>
<sequence>MGLHRASLSPYPPAASGSEYDKSLSEYSLHRNSTIEICYRGRVGRPMTFYKKVDDTDANTWFSTVNLVPALQTQSHTNPLVVPWLSVSYFLDFASYNIQKVLNHVTATHRENLSYNGAFTSANITFHNGVVTIQGFRTKTQINHQETRLERFCDRILDSGMYERCCIFSGLMEAFIFSVSLD</sequence>
<dbReference type="Gramene" id="ONIVA03G08670.1">
    <property type="protein sequence ID" value="ONIVA03G08670.1"/>
    <property type="gene ID" value="ONIVA03G08670"/>
</dbReference>
<evidence type="ECO:0000313" key="1">
    <source>
        <dbReference type="EnsemblPlants" id="ONIVA03G08670.1"/>
    </source>
</evidence>